<protein>
    <recommendedName>
        <fullName evidence="2">D-aminoacyl-tRNA deacylase</fullName>
        <shortName evidence="2">DTD</shortName>
        <ecNumber evidence="2">3.1.1.96</ecNumber>
    </recommendedName>
    <alternativeName>
        <fullName evidence="2">Gly-tRNA(Ala) deacylase</fullName>
        <ecNumber evidence="2">3.1.1.-</ecNumber>
    </alternativeName>
</protein>
<dbReference type="HAMAP" id="MF_00518">
    <property type="entry name" value="Deacylase_Dtd"/>
    <property type="match status" value="1"/>
</dbReference>
<feature type="short sequence motif" description="Gly-cisPro motif, important for rejection of L-amino acids" evidence="2">
    <location>
        <begin position="137"/>
        <end position="138"/>
    </location>
</feature>
<dbReference type="EC" id="3.1.1.96" evidence="2"/>
<evidence type="ECO:0000313" key="3">
    <source>
        <dbReference type="EMBL" id="MDG3002707.1"/>
    </source>
</evidence>
<accession>A0ABT6F554</accession>
<dbReference type="NCBIfam" id="TIGR00256">
    <property type="entry name" value="D-aminoacyl-tRNA deacylase"/>
    <property type="match status" value="1"/>
</dbReference>
<comment type="subunit">
    <text evidence="2">Homodimer.</text>
</comment>
<comment type="domain">
    <text evidence="2">A Gly-cisPro motif from one monomer fits into the active site of the other monomer to allow specific chiral rejection of L-amino acids.</text>
</comment>
<dbReference type="PANTHER" id="PTHR10472">
    <property type="entry name" value="D-TYROSYL-TRNA TYR DEACYLASE"/>
    <property type="match status" value="1"/>
</dbReference>
<evidence type="ECO:0000313" key="4">
    <source>
        <dbReference type="Proteomes" id="UP001216907"/>
    </source>
</evidence>
<comment type="function">
    <text evidence="2">An aminoacyl-tRNA editing enzyme that deacylates mischarged D-aminoacyl-tRNAs. Also deacylates mischarged glycyl-tRNA(Ala), protecting cells against glycine mischarging by AlaRS. Acts via tRNA-based rather than protein-based catalysis; rejects L-amino acids rather than detecting D-amino acids in the active site. By recycling D-aminoacyl-tRNA to D-amino acids and free tRNA molecules, this enzyme counteracts the toxicity associated with the formation of D-aminoacyl-tRNA entities in vivo and helps enforce protein L-homochirality.</text>
</comment>
<comment type="catalytic activity">
    <reaction evidence="2">
        <text>a D-aminoacyl-tRNA + H2O = a tRNA + a D-alpha-amino acid + H(+)</text>
        <dbReference type="Rhea" id="RHEA:13953"/>
        <dbReference type="Rhea" id="RHEA-COMP:10123"/>
        <dbReference type="Rhea" id="RHEA-COMP:10124"/>
        <dbReference type="ChEBI" id="CHEBI:15377"/>
        <dbReference type="ChEBI" id="CHEBI:15378"/>
        <dbReference type="ChEBI" id="CHEBI:59871"/>
        <dbReference type="ChEBI" id="CHEBI:78442"/>
        <dbReference type="ChEBI" id="CHEBI:79333"/>
        <dbReference type="EC" id="3.1.1.96"/>
    </reaction>
</comment>
<keyword evidence="2" id="KW-0820">tRNA-binding</keyword>
<name>A0ABT6F554_9BACT</name>
<dbReference type="Gene3D" id="3.50.80.10">
    <property type="entry name" value="D-tyrosyl-tRNA(Tyr) deacylase"/>
    <property type="match status" value="1"/>
</dbReference>
<dbReference type="InterPro" id="IPR023509">
    <property type="entry name" value="DTD-like_sf"/>
</dbReference>
<dbReference type="EC" id="3.1.1.-" evidence="2"/>
<evidence type="ECO:0000256" key="1">
    <source>
        <dbReference type="ARBA" id="ARBA00009673"/>
    </source>
</evidence>
<dbReference type="EMBL" id="JARRAG010000001">
    <property type="protein sequence ID" value="MDG3002707.1"/>
    <property type="molecule type" value="Genomic_DNA"/>
</dbReference>
<dbReference type="SUPFAM" id="SSF69500">
    <property type="entry name" value="DTD-like"/>
    <property type="match status" value="1"/>
</dbReference>
<dbReference type="RefSeq" id="WP_277859071.1">
    <property type="nucleotide sequence ID" value="NZ_JARRAG010000001.1"/>
</dbReference>
<dbReference type="GO" id="GO:0051499">
    <property type="term" value="F:D-aminoacyl-tRNA deacylase activity"/>
    <property type="evidence" value="ECO:0007669"/>
    <property type="project" value="UniProtKB-EC"/>
</dbReference>
<sequence length="149" mass="15836">MRAVVQRVTRASVAVEGATVGAIGRGWLVLLGVARDDGPEDVARLADKVVNLRAFDDEAGKMNRSVVDVGGGVLVVSQFTVMADCRAGRRPGFTDAAEPAKAEALYLEFARRVADSGLEVATGVFRATMAVELVNDGPVTFLIDSRRLF</sequence>
<comment type="caution">
    <text evidence="3">The sequence shown here is derived from an EMBL/GenBank/DDBJ whole genome shotgun (WGS) entry which is preliminary data.</text>
</comment>
<dbReference type="InterPro" id="IPR003732">
    <property type="entry name" value="Daa-tRNA_deacyls_DTD"/>
</dbReference>
<comment type="similarity">
    <text evidence="1 2">Belongs to the DTD family.</text>
</comment>
<keyword evidence="4" id="KW-1185">Reference proteome</keyword>
<proteinExistence type="inferred from homology"/>
<evidence type="ECO:0000256" key="2">
    <source>
        <dbReference type="HAMAP-Rule" id="MF_00518"/>
    </source>
</evidence>
<keyword evidence="2" id="KW-0963">Cytoplasm</keyword>
<dbReference type="Pfam" id="PF02580">
    <property type="entry name" value="Tyr_Deacylase"/>
    <property type="match status" value="1"/>
</dbReference>
<comment type="catalytic activity">
    <reaction evidence="2">
        <text>glycyl-tRNA(Ala) + H2O = tRNA(Ala) + glycine + H(+)</text>
        <dbReference type="Rhea" id="RHEA:53744"/>
        <dbReference type="Rhea" id="RHEA-COMP:9657"/>
        <dbReference type="Rhea" id="RHEA-COMP:13640"/>
        <dbReference type="ChEBI" id="CHEBI:15377"/>
        <dbReference type="ChEBI" id="CHEBI:15378"/>
        <dbReference type="ChEBI" id="CHEBI:57305"/>
        <dbReference type="ChEBI" id="CHEBI:78442"/>
        <dbReference type="ChEBI" id="CHEBI:78522"/>
    </reaction>
</comment>
<keyword evidence="2 3" id="KW-0378">Hydrolase</keyword>
<gene>
    <name evidence="2 3" type="primary">dtd</name>
    <name evidence="3" type="ORF">PZE19_02810</name>
</gene>
<dbReference type="Proteomes" id="UP001216907">
    <property type="component" value="Unassembled WGS sequence"/>
</dbReference>
<reference evidence="3 4" key="1">
    <citation type="submission" date="2023-03" db="EMBL/GenBank/DDBJ databases">
        <title>Paludisphaera mucosa sp. nov. a novel planctomycete from northern fen.</title>
        <authorList>
            <person name="Ivanova A."/>
        </authorList>
    </citation>
    <scope>NUCLEOTIDE SEQUENCE [LARGE SCALE GENOMIC DNA]</scope>
    <source>
        <strain evidence="3 4">Pla2</strain>
    </source>
</reference>
<comment type="subcellular location">
    <subcellularLocation>
        <location evidence="2">Cytoplasm</location>
    </subcellularLocation>
</comment>
<dbReference type="PANTHER" id="PTHR10472:SF5">
    <property type="entry name" value="D-AMINOACYL-TRNA DEACYLASE 1"/>
    <property type="match status" value="1"/>
</dbReference>
<organism evidence="3 4">
    <name type="scientific">Paludisphaera mucosa</name>
    <dbReference type="NCBI Taxonomy" id="3030827"/>
    <lineage>
        <taxon>Bacteria</taxon>
        <taxon>Pseudomonadati</taxon>
        <taxon>Planctomycetota</taxon>
        <taxon>Planctomycetia</taxon>
        <taxon>Isosphaerales</taxon>
        <taxon>Isosphaeraceae</taxon>
        <taxon>Paludisphaera</taxon>
    </lineage>
</organism>
<keyword evidence="2" id="KW-0694">RNA-binding</keyword>